<reference evidence="1" key="1">
    <citation type="submission" date="2014-09" db="EMBL/GenBank/DDBJ databases">
        <authorList>
            <person name="Magalhaes I.L.F."/>
            <person name="Oliveira U."/>
            <person name="Santos F.R."/>
            <person name="Vidigal T.H.D.A."/>
            <person name="Brescovit A.D."/>
            <person name="Santos A.J."/>
        </authorList>
    </citation>
    <scope>NUCLEOTIDE SEQUENCE</scope>
    <source>
        <tissue evidence="1">Shoot tissue taken approximately 20 cm above the soil surface</tissue>
    </source>
</reference>
<accession>A0A0A8ZCL3</accession>
<name>A0A0A8ZCL3_ARUDO</name>
<reference evidence="1" key="2">
    <citation type="journal article" date="2015" name="Data Brief">
        <title>Shoot transcriptome of the giant reed, Arundo donax.</title>
        <authorList>
            <person name="Barrero R.A."/>
            <person name="Guerrero F.D."/>
            <person name="Moolhuijzen P."/>
            <person name="Goolsby J.A."/>
            <person name="Tidwell J."/>
            <person name="Bellgard S.E."/>
            <person name="Bellgard M.I."/>
        </authorList>
    </citation>
    <scope>NUCLEOTIDE SEQUENCE</scope>
    <source>
        <tissue evidence="1">Shoot tissue taken approximately 20 cm above the soil surface</tissue>
    </source>
</reference>
<dbReference type="AlphaFoldDB" id="A0A0A8ZCL3"/>
<protein>
    <submittedName>
        <fullName evidence="1">Uncharacterized protein</fullName>
    </submittedName>
</protein>
<proteinExistence type="predicted"/>
<sequence>MENQKPLAEGVKQIHSMIDLASVVHSFNQHHILIRESDVV</sequence>
<evidence type="ECO:0000313" key="1">
    <source>
        <dbReference type="EMBL" id="JAD37104.1"/>
    </source>
</evidence>
<dbReference type="EMBL" id="GBRH01260791">
    <property type="protein sequence ID" value="JAD37104.1"/>
    <property type="molecule type" value="Transcribed_RNA"/>
</dbReference>
<organism evidence="1">
    <name type="scientific">Arundo donax</name>
    <name type="common">Giant reed</name>
    <name type="synonym">Donax arundinaceus</name>
    <dbReference type="NCBI Taxonomy" id="35708"/>
    <lineage>
        <taxon>Eukaryota</taxon>
        <taxon>Viridiplantae</taxon>
        <taxon>Streptophyta</taxon>
        <taxon>Embryophyta</taxon>
        <taxon>Tracheophyta</taxon>
        <taxon>Spermatophyta</taxon>
        <taxon>Magnoliopsida</taxon>
        <taxon>Liliopsida</taxon>
        <taxon>Poales</taxon>
        <taxon>Poaceae</taxon>
        <taxon>PACMAD clade</taxon>
        <taxon>Arundinoideae</taxon>
        <taxon>Arundineae</taxon>
        <taxon>Arundo</taxon>
    </lineage>
</organism>